<accession>A0A2T7FC93</accession>
<name>A0A2T7FC93_9POAL</name>
<dbReference type="Gramene" id="PUZ77697">
    <property type="protein sequence ID" value="PUZ77697"/>
    <property type="gene ID" value="GQ55_1G394300"/>
</dbReference>
<protein>
    <submittedName>
        <fullName evidence="1">Uncharacterized protein</fullName>
    </submittedName>
</protein>
<reference evidence="1 2" key="1">
    <citation type="submission" date="2018-04" db="EMBL/GenBank/DDBJ databases">
        <title>WGS assembly of Panicum hallii var. hallii HAL2.</title>
        <authorList>
            <person name="Lovell J."/>
            <person name="Jenkins J."/>
            <person name="Lowry D."/>
            <person name="Mamidi S."/>
            <person name="Sreedasyam A."/>
            <person name="Weng X."/>
            <person name="Barry K."/>
            <person name="Bonette J."/>
            <person name="Campitelli B."/>
            <person name="Daum C."/>
            <person name="Gordon S."/>
            <person name="Gould B."/>
            <person name="Lipzen A."/>
            <person name="MacQueen A."/>
            <person name="Palacio-Mejia J."/>
            <person name="Plott C."/>
            <person name="Shakirov E."/>
            <person name="Shu S."/>
            <person name="Yoshinaga Y."/>
            <person name="Zane M."/>
            <person name="Rokhsar D."/>
            <person name="Grimwood J."/>
            <person name="Schmutz J."/>
            <person name="Juenger T."/>
        </authorList>
    </citation>
    <scope>NUCLEOTIDE SEQUENCE [LARGE SCALE GENOMIC DNA]</scope>
    <source>
        <strain evidence="2">cv. HAL2</strain>
    </source>
</reference>
<dbReference type="AlphaFoldDB" id="A0A2T7FC93"/>
<proteinExistence type="predicted"/>
<dbReference type="EMBL" id="CM009749">
    <property type="protein sequence ID" value="PUZ77697.1"/>
    <property type="molecule type" value="Genomic_DNA"/>
</dbReference>
<gene>
    <name evidence="1" type="ORF">GQ55_1G394300</name>
</gene>
<keyword evidence="2" id="KW-1185">Reference proteome</keyword>
<evidence type="ECO:0000313" key="2">
    <source>
        <dbReference type="Proteomes" id="UP000244336"/>
    </source>
</evidence>
<evidence type="ECO:0000313" key="1">
    <source>
        <dbReference type="EMBL" id="PUZ77697.1"/>
    </source>
</evidence>
<sequence>MNTPARRLQETPGHPNFNVKVFNAQLRRESIGVGEWPPQCTSSSFSRRLVRRPFSSLSCFISLPRWISPALRRL</sequence>
<dbReference type="Proteomes" id="UP000244336">
    <property type="component" value="Chromosome 1"/>
</dbReference>
<organism evidence="1 2">
    <name type="scientific">Panicum hallii var. hallii</name>
    <dbReference type="NCBI Taxonomy" id="1504633"/>
    <lineage>
        <taxon>Eukaryota</taxon>
        <taxon>Viridiplantae</taxon>
        <taxon>Streptophyta</taxon>
        <taxon>Embryophyta</taxon>
        <taxon>Tracheophyta</taxon>
        <taxon>Spermatophyta</taxon>
        <taxon>Magnoliopsida</taxon>
        <taxon>Liliopsida</taxon>
        <taxon>Poales</taxon>
        <taxon>Poaceae</taxon>
        <taxon>PACMAD clade</taxon>
        <taxon>Panicoideae</taxon>
        <taxon>Panicodae</taxon>
        <taxon>Paniceae</taxon>
        <taxon>Panicinae</taxon>
        <taxon>Panicum</taxon>
        <taxon>Panicum sect. Panicum</taxon>
    </lineage>
</organism>